<evidence type="ECO:0000256" key="5">
    <source>
        <dbReference type="ARBA" id="ARBA00022967"/>
    </source>
</evidence>
<sequence>MLIVKDMCKEYPNDQGQVVRAAQHISFEVAQGKLFTLLGPSGCGKTTTLRSIAGLEKPSSGEIIVGGRVLYSSDRKIFIAPNQRDIGMVFQSYAIWPHMNVFENAAFPLRVGKVKYSKKQIEDKVLRALHAVALDGLESREATKLSGGQQQRLALARALVMEPQLLLLDEPLSNLDAKLRERMRFELKRLQRDLGITTIYVTHDQSEALALSNEIAVMKSGHIMQLGSPREIYEHPANEFVADFIGTTNFLKGHITSLSERSGYFNIQTPIGNLTAFSGESLRVGEAVIVSVRPENMHLSIERPDTTNVLQAEIHTKIFLGETLDMQVKAADQIMLARVHPNFSPHVGTHVYVHIDEEKCIALSDTSASSQTLKIS</sequence>
<dbReference type="InterPro" id="IPR008995">
    <property type="entry name" value="Mo/tungstate-bd_C_term_dom"/>
</dbReference>
<keyword evidence="9" id="KW-1185">Reference proteome</keyword>
<evidence type="ECO:0000256" key="2">
    <source>
        <dbReference type="ARBA" id="ARBA00022475"/>
    </source>
</evidence>
<dbReference type="InterPro" id="IPR003439">
    <property type="entry name" value="ABC_transporter-like_ATP-bd"/>
</dbReference>
<evidence type="ECO:0000256" key="4">
    <source>
        <dbReference type="ARBA" id="ARBA00022840"/>
    </source>
</evidence>
<dbReference type="PANTHER" id="PTHR43875">
    <property type="entry name" value="MALTODEXTRIN IMPORT ATP-BINDING PROTEIN MSMX"/>
    <property type="match status" value="1"/>
</dbReference>
<evidence type="ECO:0000259" key="7">
    <source>
        <dbReference type="PROSITE" id="PS50893"/>
    </source>
</evidence>
<dbReference type="InterPro" id="IPR017871">
    <property type="entry name" value="ABC_transporter-like_CS"/>
</dbReference>
<evidence type="ECO:0000256" key="3">
    <source>
        <dbReference type="ARBA" id="ARBA00022741"/>
    </source>
</evidence>
<dbReference type="SUPFAM" id="SSF52540">
    <property type="entry name" value="P-loop containing nucleoside triphosphate hydrolases"/>
    <property type="match status" value="1"/>
</dbReference>
<dbReference type="Gene3D" id="3.40.50.300">
    <property type="entry name" value="P-loop containing nucleotide triphosphate hydrolases"/>
    <property type="match status" value="1"/>
</dbReference>
<dbReference type="AlphaFoldDB" id="A0A4Q9E0Y9"/>
<evidence type="ECO:0000313" key="8">
    <source>
        <dbReference type="EMBL" id="TBL81221.1"/>
    </source>
</evidence>
<keyword evidence="6" id="KW-0472">Membrane</keyword>
<keyword evidence="3" id="KW-0547">Nucleotide-binding</keyword>
<dbReference type="PANTHER" id="PTHR43875:SF15">
    <property type="entry name" value="TREHALOSE IMPORT ATP-BINDING PROTEIN SUGC"/>
    <property type="match status" value="1"/>
</dbReference>
<dbReference type="SMART" id="SM00382">
    <property type="entry name" value="AAA"/>
    <property type="match status" value="1"/>
</dbReference>
<dbReference type="PROSITE" id="PS50893">
    <property type="entry name" value="ABC_TRANSPORTER_2"/>
    <property type="match status" value="1"/>
</dbReference>
<dbReference type="RefSeq" id="WP_131011933.1">
    <property type="nucleotide sequence ID" value="NZ_SIRE01000003.1"/>
</dbReference>
<accession>A0A4Q9E0Y9</accession>
<dbReference type="GO" id="GO:0055052">
    <property type="term" value="C:ATP-binding cassette (ABC) transporter complex, substrate-binding subunit-containing"/>
    <property type="evidence" value="ECO:0007669"/>
    <property type="project" value="TreeGrafter"/>
</dbReference>
<keyword evidence="2" id="KW-1003">Cell membrane</keyword>
<dbReference type="FunFam" id="3.40.50.300:FF:000042">
    <property type="entry name" value="Maltose/maltodextrin ABC transporter, ATP-binding protein"/>
    <property type="match status" value="1"/>
</dbReference>
<dbReference type="OrthoDB" id="9802264at2"/>
<evidence type="ECO:0000256" key="6">
    <source>
        <dbReference type="ARBA" id="ARBA00023136"/>
    </source>
</evidence>
<dbReference type="SUPFAM" id="SSF50331">
    <property type="entry name" value="MOP-like"/>
    <property type="match status" value="1"/>
</dbReference>
<dbReference type="Gene3D" id="2.40.50.100">
    <property type="match status" value="1"/>
</dbReference>
<dbReference type="Pfam" id="PF08402">
    <property type="entry name" value="TOBE_2"/>
    <property type="match status" value="1"/>
</dbReference>
<dbReference type="Proteomes" id="UP000293142">
    <property type="component" value="Unassembled WGS sequence"/>
</dbReference>
<feature type="domain" description="ABC transporter" evidence="7">
    <location>
        <begin position="2"/>
        <end position="245"/>
    </location>
</feature>
<dbReference type="GO" id="GO:0140359">
    <property type="term" value="F:ABC-type transporter activity"/>
    <property type="evidence" value="ECO:0007669"/>
    <property type="project" value="UniProtKB-ARBA"/>
</dbReference>
<evidence type="ECO:0000313" key="9">
    <source>
        <dbReference type="Proteomes" id="UP000293142"/>
    </source>
</evidence>
<reference evidence="8 9" key="1">
    <citation type="submission" date="2019-02" db="EMBL/GenBank/DDBJ databases">
        <title>Paenibacillus sp. nov., isolated from surface-sterilized tissue of Thalictrum simplex L.</title>
        <authorList>
            <person name="Tuo L."/>
        </authorList>
    </citation>
    <scope>NUCLEOTIDE SEQUENCE [LARGE SCALE GENOMIC DNA]</scope>
    <source>
        <strain evidence="8 9">N2SHLJ1</strain>
    </source>
</reference>
<dbReference type="InterPro" id="IPR027417">
    <property type="entry name" value="P-loop_NTPase"/>
</dbReference>
<protein>
    <submittedName>
        <fullName evidence="8">ABC transporter ATP-binding protein</fullName>
    </submittedName>
</protein>
<keyword evidence="5" id="KW-1278">Translocase</keyword>
<organism evidence="8 9">
    <name type="scientific">Paenibacillus thalictri</name>
    <dbReference type="NCBI Taxonomy" id="2527873"/>
    <lineage>
        <taxon>Bacteria</taxon>
        <taxon>Bacillati</taxon>
        <taxon>Bacillota</taxon>
        <taxon>Bacilli</taxon>
        <taxon>Bacillales</taxon>
        <taxon>Paenibacillaceae</taxon>
        <taxon>Paenibacillus</taxon>
    </lineage>
</organism>
<dbReference type="InterPro" id="IPR003593">
    <property type="entry name" value="AAA+_ATPase"/>
</dbReference>
<keyword evidence="4 8" id="KW-0067">ATP-binding</keyword>
<evidence type="ECO:0000256" key="1">
    <source>
        <dbReference type="ARBA" id="ARBA00022448"/>
    </source>
</evidence>
<dbReference type="PROSITE" id="PS00211">
    <property type="entry name" value="ABC_TRANSPORTER_1"/>
    <property type="match status" value="1"/>
</dbReference>
<comment type="caution">
    <text evidence="8">The sequence shown here is derived from an EMBL/GenBank/DDBJ whole genome shotgun (WGS) entry which is preliminary data.</text>
</comment>
<keyword evidence="1" id="KW-0813">Transport</keyword>
<dbReference type="EMBL" id="SIRE01000003">
    <property type="protein sequence ID" value="TBL81221.1"/>
    <property type="molecule type" value="Genomic_DNA"/>
</dbReference>
<dbReference type="Pfam" id="PF00005">
    <property type="entry name" value="ABC_tran"/>
    <property type="match status" value="1"/>
</dbReference>
<dbReference type="InterPro" id="IPR047641">
    <property type="entry name" value="ABC_transpr_MalK/UgpC-like"/>
</dbReference>
<name>A0A4Q9E0Y9_9BACL</name>
<proteinExistence type="predicted"/>
<gene>
    <name evidence="8" type="ORF">EYB31_03780</name>
</gene>
<dbReference type="GO" id="GO:0016887">
    <property type="term" value="F:ATP hydrolysis activity"/>
    <property type="evidence" value="ECO:0007669"/>
    <property type="project" value="InterPro"/>
</dbReference>
<dbReference type="InterPro" id="IPR013611">
    <property type="entry name" value="Transp-assoc_OB_typ2"/>
</dbReference>
<dbReference type="GO" id="GO:0005524">
    <property type="term" value="F:ATP binding"/>
    <property type="evidence" value="ECO:0007669"/>
    <property type="project" value="UniProtKB-KW"/>
</dbReference>